<protein>
    <submittedName>
        <fullName evidence="2">Iron-sulfur cluster assembly scaffold protein for SUF system, SufE2</fullName>
    </submittedName>
</protein>
<dbReference type="SUPFAM" id="SSF82649">
    <property type="entry name" value="SufE/NifU"/>
    <property type="match status" value="1"/>
</dbReference>
<evidence type="ECO:0000259" key="1">
    <source>
        <dbReference type="Pfam" id="PF01592"/>
    </source>
</evidence>
<dbReference type="EMBL" id="CADCVE010000031">
    <property type="protein sequence ID" value="CAA9451516.1"/>
    <property type="molecule type" value="Genomic_DNA"/>
</dbReference>
<accession>A0A6J4QPY9</accession>
<organism evidence="2">
    <name type="scientific">uncultured Rubrobacteraceae bacterium</name>
    <dbReference type="NCBI Taxonomy" id="349277"/>
    <lineage>
        <taxon>Bacteria</taxon>
        <taxon>Bacillati</taxon>
        <taxon>Actinomycetota</taxon>
        <taxon>Rubrobacteria</taxon>
        <taxon>Rubrobacterales</taxon>
        <taxon>Rubrobacteraceae</taxon>
        <taxon>environmental samples</taxon>
    </lineage>
</organism>
<dbReference type="Gene3D" id="3.90.1010.10">
    <property type="match status" value="1"/>
</dbReference>
<feature type="domain" description="NIF system FeS cluster assembly NifU N-terminal" evidence="1">
    <location>
        <begin position="9"/>
        <end position="127"/>
    </location>
</feature>
<reference evidence="2" key="1">
    <citation type="submission" date="2020-02" db="EMBL/GenBank/DDBJ databases">
        <authorList>
            <person name="Meier V. D."/>
        </authorList>
    </citation>
    <scope>NUCLEOTIDE SEQUENCE</scope>
    <source>
        <strain evidence="2">AVDCRST_MAG28</strain>
    </source>
</reference>
<gene>
    <name evidence="2" type="ORF">AVDCRST_MAG28-1463</name>
</gene>
<dbReference type="GO" id="GO:0051536">
    <property type="term" value="F:iron-sulfur cluster binding"/>
    <property type="evidence" value="ECO:0007669"/>
    <property type="project" value="InterPro"/>
</dbReference>
<proteinExistence type="predicted"/>
<sequence length="141" mass="15225">MSRQQQIAVLLQHYQDPRYQGILEDADVVMPGGSPECGGSVVIYLIGEEGRIGGLSFTGQGDIISQAATSMILEQVLDEGLSMDEVIALDYEAFVDRVGREAVGSRTRNATLGLSTLKSAVRKYQRDTLYANSSEPARKAG</sequence>
<dbReference type="CDD" id="cd06664">
    <property type="entry name" value="IscU_like"/>
    <property type="match status" value="1"/>
</dbReference>
<dbReference type="GO" id="GO:0005506">
    <property type="term" value="F:iron ion binding"/>
    <property type="evidence" value="ECO:0007669"/>
    <property type="project" value="InterPro"/>
</dbReference>
<evidence type="ECO:0000313" key="2">
    <source>
        <dbReference type="EMBL" id="CAA9451516.1"/>
    </source>
</evidence>
<dbReference type="Pfam" id="PF01592">
    <property type="entry name" value="NifU_N"/>
    <property type="match status" value="1"/>
</dbReference>
<dbReference type="GO" id="GO:0016226">
    <property type="term" value="P:iron-sulfur cluster assembly"/>
    <property type="evidence" value="ECO:0007669"/>
    <property type="project" value="InterPro"/>
</dbReference>
<dbReference type="InterPro" id="IPR002871">
    <property type="entry name" value="NIF_FeS_clus_asmbl_NifU_N"/>
</dbReference>
<name>A0A6J4QPY9_9ACTN</name>
<dbReference type="AlphaFoldDB" id="A0A6J4QPY9"/>